<evidence type="ECO:0000313" key="1">
    <source>
        <dbReference type="EMBL" id="REK76014.1"/>
    </source>
</evidence>
<name>A0A371PIP6_9BACL</name>
<keyword evidence="2" id="KW-1185">Reference proteome</keyword>
<accession>A0A371PIP6</accession>
<dbReference type="EMBL" id="QUBQ01000001">
    <property type="protein sequence ID" value="REK76014.1"/>
    <property type="molecule type" value="Genomic_DNA"/>
</dbReference>
<reference evidence="1 2" key="1">
    <citation type="submission" date="2018-08" db="EMBL/GenBank/DDBJ databases">
        <title>Paenibacillus sp. M4BSY-1, whole genome shotgun sequence.</title>
        <authorList>
            <person name="Tuo L."/>
        </authorList>
    </citation>
    <scope>NUCLEOTIDE SEQUENCE [LARGE SCALE GENOMIC DNA]</scope>
    <source>
        <strain evidence="1 2">M4BSY-1</strain>
    </source>
</reference>
<evidence type="ECO:0000313" key="2">
    <source>
        <dbReference type="Proteomes" id="UP000261905"/>
    </source>
</evidence>
<dbReference type="RefSeq" id="WP_116042658.1">
    <property type="nucleotide sequence ID" value="NZ_QUBQ01000001.1"/>
</dbReference>
<gene>
    <name evidence="1" type="ORF">DX130_02820</name>
</gene>
<dbReference type="AlphaFoldDB" id="A0A371PIP6"/>
<organism evidence="1 2">
    <name type="scientific">Paenibacillus paeoniae</name>
    <dbReference type="NCBI Taxonomy" id="2292705"/>
    <lineage>
        <taxon>Bacteria</taxon>
        <taxon>Bacillati</taxon>
        <taxon>Bacillota</taxon>
        <taxon>Bacilli</taxon>
        <taxon>Bacillales</taxon>
        <taxon>Paenibacillaceae</taxon>
        <taxon>Paenibacillus</taxon>
    </lineage>
</organism>
<sequence>MSFFETYRKHDLDLEQLDLKQEMMVNHYRIERITRTLRDYGREIDVDFASTFEDRYKTFSGFHIKLIE</sequence>
<protein>
    <submittedName>
        <fullName evidence="1">Uncharacterized protein</fullName>
    </submittedName>
</protein>
<proteinExistence type="predicted"/>
<comment type="caution">
    <text evidence="1">The sequence shown here is derived from an EMBL/GenBank/DDBJ whole genome shotgun (WGS) entry which is preliminary data.</text>
</comment>
<dbReference type="Proteomes" id="UP000261905">
    <property type="component" value="Unassembled WGS sequence"/>
</dbReference>